<keyword evidence="4" id="KW-0963">Cytoplasm</keyword>
<dbReference type="GO" id="GO:0005737">
    <property type="term" value="C:cytoplasm"/>
    <property type="evidence" value="ECO:0007669"/>
    <property type="project" value="UniProtKB-SubCell"/>
</dbReference>
<evidence type="ECO:0000259" key="11">
    <source>
        <dbReference type="Pfam" id="PF03828"/>
    </source>
</evidence>
<dbReference type="STRING" id="7266.A0A3B0K629"/>
<dbReference type="OMA" id="SHANSPC"/>
<keyword evidence="6" id="KW-0479">Metal-binding</keyword>
<dbReference type="SUPFAM" id="SSF81631">
    <property type="entry name" value="PAP/OAS1 substrate-binding domain"/>
    <property type="match status" value="1"/>
</dbReference>
<evidence type="ECO:0000259" key="12">
    <source>
        <dbReference type="Pfam" id="PF22600"/>
    </source>
</evidence>
<reference evidence="14" key="1">
    <citation type="submission" date="2018-01" db="EMBL/GenBank/DDBJ databases">
        <authorList>
            <person name="Alioto T."/>
            <person name="Alioto T."/>
        </authorList>
    </citation>
    <scope>NUCLEOTIDE SEQUENCE [LARGE SCALE GENOMIC DNA]</scope>
</reference>
<feature type="region of interest" description="Disordered" evidence="10">
    <location>
        <begin position="636"/>
        <end position="663"/>
    </location>
</feature>
<dbReference type="SUPFAM" id="SSF81301">
    <property type="entry name" value="Nucleotidyltransferase"/>
    <property type="match status" value="1"/>
</dbReference>
<evidence type="ECO:0000256" key="7">
    <source>
        <dbReference type="ARBA" id="ARBA00022842"/>
    </source>
</evidence>
<comment type="cofactor">
    <cofactor evidence="1">
        <name>Mn(2+)</name>
        <dbReference type="ChEBI" id="CHEBI:29035"/>
    </cofactor>
</comment>
<proteinExistence type="inferred from homology"/>
<comment type="subcellular location">
    <subcellularLocation>
        <location evidence="3">Cytoplasm</location>
    </subcellularLocation>
</comment>
<keyword evidence="5" id="KW-0808">Transferase</keyword>
<dbReference type="EMBL" id="OUUW01000015">
    <property type="protein sequence ID" value="SPP88743.1"/>
    <property type="molecule type" value="Genomic_DNA"/>
</dbReference>
<dbReference type="Pfam" id="PF03828">
    <property type="entry name" value="PAP_assoc"/>
    <property type="match status" value="1"/>
</dbReference>
<dbReference type="CDD" id="cd05402">
    <property type="entry name" value="NT_PAP_TUTase"/>
    <property type="match status" value="1"/>
</dbReference>
<keyword evidence="14" id="KW-1185">Reference proteome</keyword>
<dbReference type="OrthoDB" id="2274644at2759"/>
<feature type="compositionally biased region" description="Low complexity" evidence="10">
    <location>
        <begin position="162"/>
        <end position="226"/>
    </location>
</feature>
<evidence type="ECO:0000256" key="6">
    <source>
        <dbReference type="ARBA" id="ARBA00022723"/>
    </source>
</evidence>
<evidence type="ECO:0000256" key="3">
    <source>
        <dbReference type="ARBA" id="ARBA00004496"/>
    </source>
</evidence>
<evidence type="ECO:0000256" key="1">
    <source>
        <dbReference type="ARBA" id="ARBA00001936"/>
    </source>
</evidence>
<feature type="region of interest" description="Disordered" evidence="10">
    <location>
        <begin position="720"/>
        <end position="781"/>
    </location>
</feature>
<evidence type="ECO:0000256" key="8">
    <source>
        <dbReference type="ARBA" id="ARBA00038491"/>
    </source>
</evidence>
<feature type="domain" description="PAP-associated" evidence="11">
    <location>
        <begin position="1103"/>
        <end position="1163"/>
    </location>
</feature>
<dbReference type="Proteomes" id="UP000268350">
    <property type="component" value="Unassembled WGS sequence"/>
</dbReference>
<feature type="coiled-coil region" evidence="9">
    <location>
        <begin position="285"/>
        <end position="319"/>
    </location>
</feature>
<evidence type="ECO:0000256" key="5">
    <source>
        <dbReference type="ARBA" id="ARBA00022679"/>
    </source>
</evidence>
<sequence>MYAIQRDDMKIFVAAEVAADSATSTGGGATTTSGVLPMQQQREFRSKVTAVSSPGSNLKYNGKYSSKTSNMLRQVPSYHSSITSINGLNEAANNTKSQQQQQQPQMLYTNHSHSLARKKYFGSNSNLQQQHQSSYLNNNNLLMKNQNIMQQQMSDCKLSDGNNNNVNNSQKTSSKWLSSSKKRSSPSTSIESTSSYYRSSPDSSTDTSSTAAATSVCSNSSSNSPTENAEIEETARVKQQPAAAGAGESLKAARPPRQQPLSFWKTNYPQQPTNQMKNQVGMTVASQKEALAVEQQQQNQQQQQQQQQQQHQLQALSYEQRRNSGATYQQHQQNYYQYYYPQPKQLTIASFLQKELLPEAHISSSNSNSSEKTSSNSNSFGRHQTTGAAASGGYQQQRYRNAQCVYQHYQQQHAQQQQQTPQQQQQQQHFRRKHSDNHGNSNSKKMHYSPEGIIGPQKSIEILPISNFNSMHRRAQGGNGGKSGYYQHHYHAVIEGGGAAATPTSSEHQNLYNLTYVNVDADACSEGVTEAAGSKAALTATTTTPVGSPAVGKLSLLAKPSITLTTATSSPALGTSAPVAIPVAIPVAGNMFVPPPPLPLALLSPVASSGHSHSPGTTPANMISCAQLDEAITAAAASGTADTGEQQQRQAPSNSPNNFPSGVPFLIQQQQQQPPHSLKGPQQPQQQLFFHFGEAYAQPAPQPPPPAGVWPHPSSPCYPTTVSPHSVPGHRSISPALSSNSSSHGSESHWSGNSNNSRLAGPARSPLNGGGAGVHHTHMHGHPHGLAAAAAAAYGPLPHRGASPIANSVPWYDVILPPDRYLTQARNMELTVQPEKLICMSKYDKLSLQMWNRFRGAQQTTKKFKLKMRLWRFLLIWMNPMFSKYRIWLVGSTITGFGTDSSDIDMCLVGGPPHLLAHHLHHYQHNHHPVQQLHPQPYQHSHNMQSEKRSEALMILTLFQSVLKETGIFRDFNLIEARVPILRFEDIINSIEVDLNFNNCVGIMNTYLLQLYAQLDWRTRPLVVVVKLWAQYHDINDAKRMTISSYSLVLMVLHYLQHGCTPHILPCLHTLYPEKFQLGQQDCFDLNLIETIDPYPTQNQQALGELFLGFFKYYSNFDFRNLAISVRTGGVLPVAACRLAKSYKNDAYQWKELNIEEPFDLSNTARSVYDGATFERIKTTFVASARALEHSLDISSVFSPIFGVNVFRNQQQHGSVNGHSHSHSQNNYHGQSRVGSTFAATVAASNKNKNMSPASWWALNHSVIRPVFVCHVVQFGICNQVRTTVQ</sequence>
<keyword evidence="7" id="KW-0460">Magnesium</keyword>
<feature type="region of interest" description="Disordered" evidence="10">
    <location>
        <begin position="156"/>
        <end position="274"/>
    </location>
</feature>
<dbReference type="Gene3D" id="1.10.1410.10">
    <property type="match status" value="1"/>
</dbReference>
<evidence type="ECO:0000256" key="4">
    <source>
        <dbReference type="ARBA" id="ARBA00022490"/>
    </source>
</evidence>
<dbReference type="InterPro" id="IPR002058">
    <property type="entry name" value="PAP_assoc"/>
</dbReference>
<feature type="compositionally biased region" description="Polar residues" evidence="10">
    <location>
        <begin position="380"/>
        <end position="394"/>
    </location>
</feature>
<feature type="domain" description="Poly(A) RNA polymerase mitochondrial-like central palm" evidence="12">
    <location>
        <begin position="846"/>
        <end position="1014"/>
    </location>
</feature>
<dbReference type="PANTHER" id="PTHR12271">
    <property type="entry name" value="POLY A POLYMERASE CID PAP -RELATED"/>
    <property type="match status" value="1"/>
</dbReference>
<evidence type="ECO:0000256" key="9">
    <source>
        <dbReference type="SAM" id="Coils"/>
    </source>
</evidence>
<feature type="compositionally biased region" description="Polar residues" evidence="10">
    <location>
        <begin position="644"/>
        <end position="660"/>
    </location>
</feature>
<feature type="compositionally biased region" description="Low complexity" evidence="10">
    <location>
        <begin position="413"/>
        <end position="428"/>
    </location>
</feature>
<dbReference type="GO" id="GO:0046872">
    <property type="term" value="F:metal ion binding"/>
    <property type="evidence" value="ECO:0007669"/>
    <property type="project" value="UniProtKB-KW"/>
</dbReference>
<evidence type="ECO:0000313" key="13">
    <source>
        <dbReference type="EMBL" id="SPP88743.1"/>
    </source>
</evidence>
<dbReference type="InterPro" id="IPR043519">
    <property type="entry name" value="NT_sf"/>
</dbReference>
<feature type="region of interest" description="Disordered" evidence="10">
    <location>
        <begin position="413"/>
        <end position="452"/>
    </location>
</feature>
<dbReference type="Pfam" id="PF22600">
    <property type="entry name" value="MTPAP-like_central"/>
    <property type="match status" value="1"/>
</dbReference>
<comment type="similarity">
    <text evidence="8">Belongs to the DNA polymerase type-B-like family. GLD2 subfamily.</text>
</comment>
<feature type="region of interest" description="Disordered" evidence="10">
    <location>
        <begin position="362"/>
        <end position="394"/>
    </location>
</feature>
<dbReference type="PANTHER" id="PTHR12271:SF40">
    <property type="entry name" value="POLY(A) RNA POLYMERASE GLD2"/>
    <property type="match status" value="1"/>
</dbReference>
<dbReference type="Gene3D" id="3.30.460.10">
    <property type="entry name" value="Beta Polymerase, domain 2"/>
    <property type="match status" value="1"/>
</dbReference>
<comment type="cofactor">
    <cofactor evidence="2">
        <name>Mg(2+)</name>
        <dbReference type="ChEBI" id="CHEBI:18420"/>
    </cofactor>
</comment>
<name>A0A3B0K629_DROGU</name>
<feature type="compositionally biased region" description="Low complexity" evidence="10">
    <location>
        <begin position="738"/>
        <end position="757"/>
    </location>
</feature>
<evidence type="ECO:0000256" key="10">
    <source>
        <dbReference type="SAM" id="MobiDB-lite"/>
    </source>
</evidence>
<evidence type="ECO:0000313" key="14">
    <source>
        <dbReference type="Proteomes" id="UP000268350"/>
    </source>
</evidence>
<evidence type="ECO:0000256" key="2">
    <source>
        <dbReference type="ARBA" id="ARBA00001946"/>
    </source>
</evidence>
<dbReference type="GO" id="GO:0031123">
    <property type="term" value="P:RNA 3'-end processing"/>
    <property type="evidence" value="ECO:0007669"/>
    <property type="project" value="TreeGrafter"/>
</dbReference>
<accession>A0A3B0K629</accession>
<keyword evidence="9" id="KW-0175">Coiled coil</keyword>
<protein>
    <submittedName>
        <fullName evidence="13">Blast:Poly(A) RNA polymerase gld-2 homolog B</fullName>
    </submittedName>
</protein>
<gene>
    <name evidence="13" type="ORF">DGUA_6G019013</name>
</gene>
<organism evidence="13 14">
    <name type="scientific">Drosophila guanche</name>
    <name type="common">Fruit fly</name>
    <dbReference type="NCBI Taxonomy" id="7266"/>
    <lineage>
        <taxon>Eukaryota</taxon>
        <taxon>Metazoa</taxon>
        <taxon>Ecdysozoa</taxon>
        <taxon>Arthropoda</taxon>
        <taxon>Hexapoda</taxon>
        <taxon>Insecta</taxon>
        <taxon>Pterygota</taxon>
        <taxon>Neoptera</taxon>
        <taxon>Endopterygota</taxon>
        <taxon>Diptera</taxon>
        <taxon>Brachycera</taxon>
        <taxon>Muscomorpha</taxon>
        <taxon>Ephydroidea</taxon>
        <taxon>Drosophilidae</taxon>
        <taxon>Drosophila</taxon>
        <taxon>Sophophora</taxon>
    </lineage>
</organism>
<dbReference type="InterPro" id="IPR054708">
    <property type="entry name" value="MTPAP-like_central"/>
</dbReference>
<feature type="compositionally biased region" description="Polar residues" evidence="10">
    <location>
        <begin position="259"/>
        <end position="274"/>
    </location>
</feature>
<feature type="compositionally biased region" description="Low complexity" evidence="10">
    <location>
        <begin position="363"/>
        <end position="379"/>
    </location>
</feature>
<dbReference type="GO" id="GO:1990817">
    <property type="term" value="F:poly(A) RNA polymerase activity"/>
    <property type="evidence" value="ECO:0007669"/>
    <property type="project" value="TreeGrafter"/>
</dbReference>